<evidence type="ECO:0000256" key="8">
    <source>
        <dbReference type="ARBA" id="ARBA00049169"/>
    </source>
</evidence>
<dbReference type="InterPro" id="IPR044862">
    <property type="entry name" value="Pro_4_hyd_alph_FE2OG_OXY"/>
</dbReference>
<feature type="domain" description="Fe2OG dioxygenase" evidence="9">
    <location>
        <begin position="145"/>
        <end position="264"/>
    </location>
</feature>
<keyword evidence="11" id="KW-1185">Reference proteome</keyword>
<dbReference type="OrthoDB" id="69177at2759"/>
<comment type="subcellular location">
    <subcellularLocation>
        <location evidence="2">Endoplasmic reticulum membrane</location>
        <topology evidence="2">Single-pass type II membrane protein</topology>
    </subcellularLocation>
</comment>
<evidence type="ECO:0000256" key="5">
    <source>
        <dbReference type="ARBA" id="ARBA00022968"/>
    </source>
</evidence>
<dbReference type="PANTHER" id="PTHR10869">
    <property type="entry name" value="PROLYL 4-HYDROXYLASE ALPHA SUBUNIT"/>
    <property type="match status" value="1"/>
</dbReference>
<reference evidence="10 11" key="1">
    <citation type="submission" date="2019-06" db="EMBL/GenBank/DDBJ databases">
        <title>A chromosomal-level reference genome of Carpinus fangiana (Coryloideae, Betulaceae).</title>
        <authorList>
            <person name="Yang X."/>
            <person name="Wang Z."/>
            <person name="Zhang L."/>
            <person name="Hao G."/>
            <person name="Liu J."/>
            <person name="Yang Y."/>
        </authorList>
    </citation>
    <scope>NUCLEOTIDE SEQUENCE [LARGE SCALE GENOMIC DNA]</scope>
    <source>
        <strain evidence="10">Cfa_2016G</strain>
        <tissue evidence="10">Leaf</tissue>
    </source>
</reference>
<keyword evidence="3" id="KW-0479">Metal-binding</keyword>
<dbReference type="GO" id="GO:0005506">
    <property type="term" value="F:iron ion binding"/>
    <property type="evidence" value="ECO:0007669"/>
    <property type="project" value="InterPro"/>
</dbReference>
<keyword evidence="4" id="KW-0223">Dioxygenase</keyword>
<evidence type="ECO:0000256" key="6">
    <source>
        <dbReference type="ARBA" id="ARBA00023002"/>
    </source>
</evidence>
<comment type="caution">
    <text evidence="10">The sequence shown here is derived from an EMBL/GenBank/DDBJ whole genome shotgun (WGS) entry which is preliminary data.</text>
</comment>
<dbReference type="AlphaFoldDB" id="A0A5N6KT12"/>
<comment type="cofactor">
    <cofactor evidence="1">
        <name>L-ascorbate</name>
        <dbReference type="ChEBI" id="CHEBI:38290"/>
    </cofactor>
</comment>
<keyword evidence="6" id="KW-0560">Oxidoreductase</keyword>
<dbReference type="Proteomes" id="UP000327013">
    <property type="component" value="Unassembled WGS sequence"/>
</dbReference>
<keyword evidence="5" id="KW-0812">Transmembrane</keyword>
<dbReference type="EMBL" id="VIBQ01000012">
    <property type="protein sequence ID" value="KAB8342921.1"/>
    <property type="molecule type" value="Genomic_DNA"/>
</dbReference>
<organism evidence="10 11">
    <name type="scientific">Carpinus fangiana</name>
    <dbReference type="NCBI Taxonomy" id="176857"/>
    <lineage>
        <taxon>Eukaryota</taxon>
        <taxon>Viridiplantae</taxon>
        <taxon>Streptophyta</taxon>
        <taxon>Embryophyta</taxon>
        <taxon>Tracheophyta</taxon>
        <taxon>Spermatophyta</taxon>
        <taxon>Magnoliopsida</taxon>
        <taxon>eudicotyledons</taxon>
        <taxon>Gunneridae</taxon>
        <taxon>Pentapetalae</taxon>
        <taxon>rosids</taxon>
        <taxon>fabids</taxon>
        <taxon>Fagales</taxon>
        <taxon>Betulaceae</taxon>
        <taxon>Carpinus</taxon>
    </lineage>
</organism>
<gene>
    <name evidence="10" type="ORF">FH972_022518</name>
</gene>
<dbReference type="GO" id="GO:0031418">
    <property type="term" value="F:L-ascorbic acid binding"/>
    <property type="evidence" value="ECO:0007669"/>
    <property type="project" value="InterPro"/>
</dbReference>
<evidence type="ECO:0000256" key="4">
    <source>
        <dbReference type="ARBA" id="ARBA00022964"/>
    </source>
</evidence>
<protein>
    <recommendedName>
        <fullName evidence="9">Fe2OG dioxygenase domain-containing protein</fullName>
    </recommendedName>
</protein>
<dbReference type="PANTHER" id="PTHR10869:SF236">
    <property type="entry name" value="PROLYL 4-HYDROXYLASE ALPHA SUBUNIT DOMAIN-CONTAINING PROTEIN"/>
    <property type="match status" value="1"/>
</dbReference>
<name>A0A5N6KT12_9ROSI</name>
<proteinExistence type="predicted"/>
<evidence type="ECO:0000313" key="11">
    <source>
        <dbReference type="Proteomes" id="UP000327013"/>
    </source>
</evidence>
<keyword evidence="5" id="KW-0735">Signal-anchor</keyword>
<evidence type="ECO:0000256" key="3">
    <source>
        <dbReference type="ARBA" id="ARBA00022723"/>
    </source>
</evidence>
<dbReference type="GO" id="GO:0005789">
    <property type="term" value="C:endoplasmic reticulum membrane"/>
    <property type="evidence" value="ECO:0007669"/>
    <property type="project" value="UniProtKB-SubCell"/>
</dbReference>
<dbReference type="FunFam" id="2.60.120.620:FF:000021">
    <property type="entry name" value="WGS project CABT00000000 data, contig 2.8"/>
    <property type="match status" value="1"/>
</dbReference>
<dbReference type="SMART" id="SM00702">
    <property type="entry name" value="P4Hc"/>
    <property type="match status" value="1"/>
</dbReference>
<dbReference type="Pfam" id="PF13640">
    <property type="entry name" value="2OG-FeII_Oxy_3"/>
    <property type="match status" value="1"/>
</dbReference>
<dbReference type="InterPro" id="IPR006620">
    <property type="entry name" value="Pro_4_hyd_alph"/>
</dbReference>
<evidence type="ECO:0000313" key="10">
    <source>
        <dbReference type="EMBL" id="KAB8342921.1"/>
    </source>
</evidence>
<evidence type="ECO:0000256" key="1">
    <source>
        <dbReference type="ARBA" id="ARBA00001961"/>
    </source>
</evidence>
<evidence type="ECO:0000256" key="2">
    <source>
        <dbReference type="ARBA" id="ARBA00004648"/>
    </source>
</evidence>
<accession>A0A5N6KT12</accession>
<evidence type="ECO:0000259" key="9">
    <source>
        <dbReference type="PROSITE" id="PS51471"/>
    </source>
</evidence>
<dbReference type="PROSITE" id="PS51471">
    <property type="entry name" value="FE2OG_OXY"/>
    <property type="match status" value="1"/>
</dbReference>
<dbReference type="InterPro" id="IPR005123">
    <property type="entry name" value="Oxoglu/Fe-dep_dioxygenase_dom"/>
</dbReference>
<comment type="catalytic activity">
    <reaction evidence="8">
        <text>L-prolyl-[collagen] + 2-oxoglutarate + O2 = trans-4-hydroxy-L-prolyl-[collagen] + succinate + CO2</text>
        <dbReference type="Rhea" id="RHEA:18945"/>
        <dbReference type="Rhea" id="RHEA-COMP:11676"/>
        <dbReference type="Rhea" id="RHEA-COMP:11680"/>
        <dbReference type="ChEBI" id="CHEBI:15379"/>
        <dbReference type="ChEBI" id="CHEBI:16526"/>
        <dbReference type="ChEBI" id="CHEBI:16810"/>
        <dbReference type="ChEBI" id="CHEBI:30031"/>
        <dbReference type="ChEBI" id="CHEBI:50342"/>
        <dbReference type="ChEBI" id="CHEBI:61965"/>
        <dbReference type="EC" id="1.14.11.2"/>
    </reaction>
</comment>
<dbReference type="Gene3D" id="2.60.120.620">
    <property type="entry name" value="q2cbj1_9rhob like domain"/>
    <property type="match status" value="1"/>
</dbReference>
<dbReference type="GO" id="GO:0004656">
    <property type="term" value="F:procollagen-proline 4-dioxygenase activity"/>
    <property type="evidence" value="ECO:0007669"/>
    <property type="project" value="UniProtKB-EC"/>
</dbReference>
<keyword evidence="7" id="KW-0408">Iron</keyword>
<evidence type="ECO:0000256" key="7">
    <source>
        <dbReference type="ARBA" id="ARBA00023004"/>
    </source>
</evidence>
<sequence length="266" mass="29308">MAPANKAAKATKSKQTGTFIEVAAQKPRPQWPALEPVIPKDDLVLHHLMPGQIVTVSNFWASSLCKSYVKFLSNLPLTTTPGVPKKGNAVRVNDRFQIDDAAFAEKLWSVSGLKDVVLDLSMDGIDDLKSIEERRRDFWGGHVLGLNSNIRIYRYRPGQFFDQHYDESNSVVFSDSPPVNGRTTWTLLLYLTSPTTGCIGGETIFYPEAPAGKKHKGQPAPDPIVVGLETGMALLHKHGKDCMIHEGSEVTAGEKWVIRSDIVVQG</sequence>
<dbReference type="InterPro" id="IPR045054">
    <property type="entry name" value="P4HA-like"/>
</dbReference>